<evidence type="ECO:0000313" key="3">
    <source>
        <dbReference type="EMBL" id="GIZ47978.1"/>
    </source>
</evidence>
<reference evidence="3 4" key="1">
    <citation type="submission" date="2021-01" db="EMBL/GenBank/DDBJ databases">
        <title>Cercospora kikuchii MAFF 305040 whole genome shotgun sequence.</title>
        <authorList>
            <person name="Kashiwa T."/>
            <person name="Suzuki T."/>
        </authorList>
    </citation>
    <scope>NUCLEOTIDE SEQUENCE [LARGE SCALE GENOMIC DNA]</scope>
    <source>
        <strain evidence="3 4">MAFF 305040</strain>
    </source>
</reference>
<accession>A0A9P3CS74</accession>
<dbReference type="PANTHER" id="PTHR33365">
    <property type="entry name" value="YALI0B05434P"/>
    <property type="match status" value="1"/>
</dbReference>
<feature type="transmembrane region" description="Helical" evidence="2">
    <location>
        <begin position="38"/>
        <end position="59"/>
    </location>
</feature>
<comment type="caution">
    <text evidence="3">The sequence shown here is derived from an EMBL/GenBank/DDBJ whole genome shotgun (WGS) entry which is preliminary data.</text>
</comment>
<keyword evidence="2" id="KW-0472">Membrane</keyword>
<protein>
    <submittedName>
        <fullName evidence="3">Uncharacterized protein</fullName>
    </submittedName>
</protein>
<evidence type="ECO:0000313" key="4">
    <source>
        <dbReference type="Proteomes" id="UP000825890"/>
    </source>
</evidence>
<evidence type="ECO:0000256" key="2">
    <source>
        <dbReference type="SAM" id="Phobius"/>
    </source>
</evidence>
<organism evidence="3 4">
    <name type="scientific">Cercospora kikuchii</name>
    <dbReference type="NCBI Taxonomy" id="84275"/>
    <lineage>
        <taxon>Eukaryota</taxon>
        <taxon>Fungi</taxon>
        <taxon>Dikarya</taxon>
        <taxon>Ascomycota</taxon>
        <taxon>Pezizomycotina</taxon>
        <taxon>Dothideomycetes</taxon>
        <taxon>Dothideomycetidae</taxon>
        <taxon>Mycosphaerellales</taxon>
        <taxon>Mycosphaerellaceae</taxon>
        <taxon>Cercospora</taxon>
    </lineage>
</organism>
<dbReference type="OrthoDB" id="3687641at2759"/>
<proteinExistence type="inferred from homology"/>
<comment type="similarity">
    <text evidence="1">Belongs to the ustYa family.</text>
</comment>
<dbReference type="GO" id="GO:0043386">
    <property type="term" value="P:mycotoxin biosynthetic process"/>
    <property type="evidence" value="ECO:0007669"/>
    <property type="project" value="InterPro"/>
</dbReference>
<sequence length="198" mass="22757">MNHKSYNLIQEEENTEELGLISNELQNRENGGKTSRRTVVLLSVALLILLLVAIVITRWSHIDYHDAPTSPLFEAGEITYYTQRFNGSFFKKTVFRNDAGPEVDAAWEGLGVDYRPMLIPAEKARQAGLKYDQVQLSDKYGGYFIAYFFGIHQLHCLNLLRQALWFNYDYYVQKGEGAFINNATVLKTHVTHCLDMLR</sequence>
<dbReference type="InterPro" id="IPR021765">
    <property type="entry name" value="UstYa-like"/>
</dbReference>
<dbReference type="Pfam" id="PF11807">
    <property type="entry name" value="UstYa"/>
    <property type="match status" value="1"/>
</dbReference>
<keyword evidence="4" id="KW-1185">Reference proteome</keyword>
<dbReference type="EMBL" id="BOLY01000007">
    <property type="protein sequence ID" value="GIZ47978.1"/>
    <property type="molecule type" value="Genomic_DNA"/>
</dbReference>
<keyword evidence="2" id="KW-1133">Transmembrane helix</keyword>
<dbReference type="PANTHER" id="PTHR33365:SF13">
    <property type="entry name" value="TAT PATHWAY SIGNAL SEQUENCE"/>
    <property type="match status" value="1"/>
</dbReference>
<keyword evidence="2" id="KW-0812">Transmembrane</keyword>
<dbReference type="GeneID" id="68296628"/>
<evidence type="ECO:0000256" key="1">
    <source>
        <dbReference type="ARBA" id="ARBA00035112"/>
    </source>
</evidence>
<name>A0A9P3CS74_9PEZI</name>
<gene>
    <name evidence="3" type="ORF">CKM354_001105300</name>
</gene>
<dbReference type="AlphaFoldDB" id="A0A9P3CS74"/>
<dbReference type="RefSeq" id="XP_044662465.1">
    <property type="nucleotide sequence ID" value="XM_044806530.1"/>
</dbReference>
<dbReference type="Proteomes" id="UP000825890">
    <property type="component" value="Unassembled WGS sequence"/>
</dbReference>